<evidence type="ECO:0000256" key="8">
    <source>
        <dbReference type="ARBA" id="ARBA00047469"/>
    </source>
</evidence>
<dbReference type="GO" id="GO:0002161">
    <property type="term" value="F:aminoacyl-tRNA deacylase activity"/>
    <property type="evidence" value="ECO:0007669"/>
    <property type="project" value="InterPro"/>
</dbReference>
<comment type="catalytic activity">
    <reaction evidence="8 9">
        <text>tRNA(Leu) + L-leucine + ATP = L-leucyl-tRNA(Leu) + AMP + diphosphate</text>
        <dbReference type="Rhea" id="RHEA:11688"/>
        <dbReference type="Rhea" id="RHEA-COMP:9613"/>
        <dbReference type="Rhea" id="RHEA-COMP:9622"/>
        <dbReference type="ChEBI" id="CHEBI:30616"/>
        <dbReference type="ChEBI" id="CHEBI:33019"/>
        <dbReference type="ChEBI" id="CHEBI:57427"/>
        <dbReference type="ChEBI" id="CHEBI:78442"/>
        <dbReference type="ChEBI" id="CHEBI:78494"/>
        <dbReference type="ChEBI" id="CHEBI:456215"/>
        <dbReference type="EC" id="6.1.1.4"/>
    </reaction>
</comment>
<keyword evidence="5 9" id="KW-0067">ATP-binding</keyword>
<dbReference type="Pfam" id="PF00133">
    <property type="entry name" value="tRNA-synt_1"/>
    <property type="match status" value="1"/>
</dbReference>
<name>A0A1F6NUE5_9BACT</name>
<dbReference type="Gene3D" id="3.40.50.620">
    <property type="entry name" value="HUPs"/>
    <property type="match status" value="2"/>
</dbReference>
<evidence type="ECO:0000313" key="15">
    <source>
        <dbReference type="EMBL" id="OGH87566.1"/>
    </source>
</evidence>
<dbReference type="InterPro" id="IPR014729">
    <property type="entry name" value="Rossmann-like_a/b/a_fold"/>
</dbReference>
<feature type="domain" description="Methionyl/Valyl/Leucyl/Isoleucyl-tRNA synthetase anticodon-binding" evidence="12">
    <location>
        <begin position="865"/>
        <end position="976"/>
    </location>
</feature>
<dbReference type="InterPro" id="IPR013155">
    <property type="entry name" value="M/V/L/I-tRNA-synth_anticd-bd"/>
</dbReference>
<dbReference type="EMBL" id="MFQZ01000010">
    <property type="protein sequence ID" value="OGH87566.1"/>
    <property type="molecule type" value="Genomic_DNA"/>
</dbReference>
<dbReference type="FunFam" id="3.10.20.590:FF:000001">
    <property type="entry name" value="Leucine--tRNA ligase"/>
    <property type="match status" value="1"/>
</dbReference>
<evidence type="ECO:0000259" key="11">
    <source>
        <dbReference type="Pfam" id="PF00133"/>
    </source>
</evidence>
<evidence type="ECO:0000256" key="10">
    <source>
        <dbReference type="RuleBase" id="RU363035"/>
    </source>
</evidence>
<dbReference type="Gene3D" id="3.10.20.590">
    <property type="match status" value="1"/>
</dbReference>
<evidence type="ECO:0000256" key="3">
    <source>
        <dbReference type="ARBA" id="ARBA00022598"/>
    </source>
</evidence>
<evidence type="ECO:0000256" key="9">
    <source>
        <dbReference type="HAMAP-Rule" id="MF_00049"/>
    </source>
</evidence>
<dbReference type="Pfam" id="PF06821">
    <property type="entry name" value="Ser_hydrolase"/>
    <property type="match status" value="1"/>
</dbReference>
<dbReference type="Proteomes" id="UP000177907">
    <property type="component" value="Unassembled WGS sequence"/>
</dbReference>
<dbReference type="FunFam" id="3.40.50.620:FF:000077">
    <property type="entry name" value="Leucine--tRNA ligase"/>
    <property type="match status" value="1"/>
</dbReference>
<evidence type="ECO:0000256" key="7">
    <source>
        <dbReference type="ARBA" id="ARBA00023146"/>
    </source>
</evidence>
<evidence type="ECO:0000259" key="12">
    <source>
        <dbReference type="Pfam" id="PF08264"/>
    </source>
</evidence>
<dbReference type="PRINTS" id="PR00985">
    <property type="entry name" value="TRNASYNTHLEU"/>
</dbReference>
<organism evidence="15 16">
    <name type="scientific">Candidatus Magasanikbacteria bacterium RIFOXYC2_FULL_42_28</name>
    <dbReference type="NCBI Taxonomy" id="1798704"/>
    <lineage>
        <taxon>Bacteria</taxon>
        <taxon>Candidatus Magasanikiibacteriota</taxon>
    </lineage>
</organism>
<feature type="domain" description="Methionyl/Leucyl tRNA synthetase" evidence="13">
    <location>
        <begin position="51"/>
        <end position="192"/>
    </location>
</feature>
<comment type="caution">
    <text evidence="9">Lacks conserved residue(s) required for the propagation of feature annotation.</text>
</comment>
<comment type="subcellular location">
    <subcellularLocation>
        <location evidence="9">Cytoplasm</location>
    </subcellularLocation>
</comment>
<feature type="binding site" evidence="9">
    <location>
        <position position="794"/>
    </location>
    <ligand>
        <name>ATP</name>
        <dbReference type="ChEBI" id="CHEBI:30616"/>
    </ligand>
</feature>
<comment type="caution">
    <text evidence="15">The sequence shown here is derived from an EMBL/GenBank/DDBJ whole genome shotgun (WGS) entry which is preliminary data.</text>
</comment>
<dbReference type="InterPro" id="IPR001412">
    <property type="entry name" value="aa-tRNA-synth_I_CS"/>
</dbReference>
<evidence type="ECO:0000256" key="4">
    <source>
        <dbReference type="ARBA" id="ARBA00022741"/>
    </source>
</evidence>
<dbReference type="AlphaFoldDB" id="A0A1F6NUE5"/>
<keyword evidence="3 9" id="KW-0436">Ligase</keyword>
<evidence type="ECO:0000256" key="5">
    <source>
        <dbReference type="ARBA" id="ARBA00022840"/>
    </source>
</evidence>
<dbReference type="PANTHER" id="PTHR43740">
    <property type="entry name" value="LEUCYL-TRNA SYNTHETASE"/>
    <property type="match status" value="1"/>
</dbReference>
<dbReference type="Gene3D" id="1.10.730.10">
    <property type="entry name" value="Isoleucyl-tRNA Synthetase, Domain 1"/>
    <property type="match status" value="1"/>
</dbReference>
<dbReference type="SUPFAM" id="SSF53474">
    <property type="entry name" value="alpha/beta-Hydrolases"/>
    <property type="match status" value="1"/>
</dbReference>
<feature type="domain" description="Aminoacyl-tRNA synthetase class Ia" evidence="11">
    <location>
        <begin position="737"/>
        <end position="819"/>
    </location>
</feature>
<comment type="similarity">
    <text evidence="1 9 10">Belongs to the class-I aminoacyl-tRNA synthetase family.</text>
</comment>
<dbReference type="InterPro" id="IPR029058">
    <property type="entry name" value="AB_hydrolase_fold"/>
</dbReference>
<dbReference type="SUPFAM" id="SSF52374">
    <property type="entry name" value="Nucleotidylyl transferase"/>
    <property type="match status" value="1"/>
</dbReference>
<evidence type="ECO:0000256" key="6">
    <source>
        <dbReference type="ARBA" id="ARBA00022917"/>
    </source>
</evidence>
<dbReference type="PANTHER" id="PTHR43740:SF2">
    <property type="entry name" value="LEUCINE--TRNA LIGASE, MITOCHONDRIAL"/>
    <property type="match status" value="1"/>
</dbReference>
<dbReference type="CDD" id="cd07958">
    <property type="entry name" value="Anticodon_Ia_Leu_BEm"/>
    <property type="match status" value="1"/>
</dbReference>
<dbReference type="InterPro" id="IPR009080">
    <property type="entry name" value="tRNAsynth_Ia_anticodon-bd"/>
</dbReference>
<evidence type="ECO:0000259" key="13">
    <source>
        <dbReference type="Pfam" id="PF09334"/>
    </source>
</evidence>
<dbReference type="InterPro" id="IPR009008">
    <property type="entry name" value="Val/Leu/Ile-tRNA-synth_edit"/>
</dbReference>
<keyword evidence="2 9" id="KW-0963">Cytoplasm</keyword>
<evidence type="ECO:0000313" key="16">
    <source>
        <dbReference type="Proteomes" id="UP000177907"/>
    </source>
</evidence>
<accession>A0A1F6NUE5</accession>
<evidence type="ECO:0000256" key="2">
    <source>
        <dbReference type="ARBA" id="ARBA00022490"/>
    </source>
</evidence>
<dbReference type="Pfam" id="PF13603">
    <property type="entry name" value="tRNA-synt_1_2"/>
    <property type="match status" value="1"/>
</dbReference>
<protein>
    <recommendedName>
        <fullName evidence="9">Leucine--tRNA ligase</fullName>
        <ecNumber evidence="9">6.1.1.4</ecNumber>
    </recommendedName>
    <alternativeName>
        <fullName evidence="9">Leucyl-tRNA synthetase</fullName>
        <shortName evidence="9">LeuRS</shortName>
    </alternativeName>
</protein>
<dbReference type="SUPFAM" id="SSF50677">
    <property type="entry name" value="ValRS/IleRS/LeuRS editing domain"/>
    <property type="match status" value="1"/>
</dbReference>
<dbReference type="Gene3D" id="3.90.740.10">
    <property type="entry name" value="Valyl/Leucyl/Isoleucyl-tRNA synthetase, editing domain"/>
    <property type="match status" value="1"/>
</dbReference>
<dbReference type="SUPFAM" id="SSF47323">
    <property type="entry name" value="Anticodon-binding domain of a subclass of class I aminoacyl-tRNA synthetases"/>
    <property type="match status" value="1"/>
</dbReference>
<keyword evidence="4 9" id="KW-0547">Nucleotide-binding</keyword>
<dbReference type="GO" id="GO:0005829">
    <property type="term" value="C:cytosol"/>
    <property type="evidence" value="ECO:0007669"/>
    <property type="project" value="TreeGrafter"/>
</dbReference>
<dbReference type="GO" id="GO:0004823">
    <property type="term" value="F:leucine-tRNA ligase activity"/>
    <property type="evidence" value="ECO:0007669"/>
    <property type="project" value="UniProtKB-UniRule"/>
</dbReference>
<dbReference type="InterPro" id="IPR010662">
    <property type="entry name" value="RBBP9/YdeN"/>
</dbReference>
<reference evidence="15 16" key="1">
    <citation type="journal article" date="2016" name="Nat. Commun.">
        <title>Thousands of microbial genomes shed light on interconnected biogeochemical processes in an aquifer system.</title>
        <authorList>
            <person name="Anantharaman K."/>
            <person name="Brown C.T."/>
            <person name="Hug L.A."/>
            <person name="Sharon I."/>
            <person name="Castelle C.J."/>
            <person name="Probst A.J."/>
            <person name="Thomas B.C."/>
            <person name="Singh A."/>
            <person name="Wilkins M.J."/>
            <person name="Karaoz U."/>
            <person name="Brodie E.L."/>
            <person name="Williams K.H."/>
            <person name="Hubbard S.S."/>
            <person name="Banfield J.F."/>
        </authorList>
    </citation>
    <scope>NUCLEOTIDE SEQUENCE [LARGE SCALE GENOMIC DNA]</scope>
</reference>
<dbReference type="InterPro" id="IPR002302">
    <property type="entry name" value="Leu-tRNA-ligase"/>
</dbReference>
<dbReference type="FunFam" id="1.10.730.10:FF:000011">
    <property type="entry name" value="Leucine--tRNA ligase chloroplastic/mitochondrial"/>
    <property type="match status" value="1"/>
</dbReference>
<dbReference type="InterPro" id="IPR025709">
    <property type="entry name" value="Leu_tRNA-synth_edit"/>
</dbReference>
<dbReference type="GO" id="GO:0006429">
    <property type="term" value="P:leucyl-tRNA aminoacylation"/>
    <property type="evidence" value="ECO:0007669"/>
    <property type="project" value="UniProtKB-UniRule"/>
</dbReference>
<dbReference type="CDD" id="cd00812">
    <property type="entry name" value="LeuRS_core"/>
    <property type="match status" value="1"/>
</dbReference>
<dbReference type="HAMAP" id="MF_00049_B">
    <property type="entry name" value="Leu_tRNA_synth_B"/>
    <property type="match status" value="1"/>
</dbReference>
<dbReference type="NCBIfam" id="TIGR00396">
    <property type="entry name" value="leuS_bact"/>
    <property type="match status" value="1"/>
</dbReference>
<keyword evidence="7 9" id="KW-0030">Aminoacyl-tRNA synthetase</keyword>
<dbReference type="EC" id="6.1.1.4" evidence="9"/>
<feature type="domain" description="Leucyl-tRNA synthetase editing" evidence="14">
    <location>
        <begin position="233"/>
        <end position="420"/>
    </location>
</feature>
<sequence length="1017" mass="115827">MVIFCYMSKYDHKKIEAKWKKNWEKSGIYKTGDPSFAKDSAGKPKYYVLDMFPYPSGAGLHVGHPKGFIATDIVARLKMMQGYNVLHPMGWDAFGLPAENYALKNKVHPADATAENIKVFKKQLGLLGFTYDWSREVNTTDPEYYKWTQWIFLQLFKKGLAFESYEPINWCPSCKTGLANEDLEDGKCERCGSVVEQKPLRQWVLKITDYAERLLNDIELLKEWPEPIKEMQRNWIGRKEGINIVYQIEGSDKKVICFTTRPDTNFGATFVVVGPEHSLISSITTSEYKEDVEKYVSAAKNKTELDRIAEGREKSGVFTGSYCINNLTDYKMPIWVADYVLGNVGTGMVVGVPGHDKRDFEFANKFGIEIKRVVVAGDGDTSPITKIEQVQEHEGEMINSGFLDGLDIHDATRKIMDRLEEKGWGKRVINYKLRDWVFSRQRYWGEPIPLVHCEVCKNKKYNYIILHGYTGTADQNGPGRGDSNNWRPWVKVKLEERGNKVFCPNLPNTNEPNIDEQVQYVIDNVNFEIDENTVIVGHSLGGVVIYKLLEKLNKKVGKVLLVDPVVSPEFPDKERLNVKKSCDWKFNFEKIKKLSDDFVVLGASDFATIFEKDLRFVADKLEANLVLAKPAEGHFTAEEEPVVLNLLNNTGWYPVPEKDLPLELPKVKNYEPTGTGESPLAGIDKWVNTLCPHCGGPAKRETNTMPQWAGSCWYYLRYEDPHNSKALVDKDKEKYWSPVDFYVGGAEHATRHLIYARFWHKFLFDIGAVSNIEPFTKLQSVGLILAEDGRKMSKRWNNVINPDDVVAEFGADAMRLYEMFMGPFDQACAWSTKGVIGCRRFLEKVWVLGEKIKDERLKINGDNNKNIEILLNQTIKKVTEDIPAMRFNTAIAQLMIFANEASQSSILNLQSFASFLQLLAPFAPHMTEELWANLGNKESIFKSAWPKFDPTKIQHSEITVVVQVNGKLRDEIIVPVDIAEADAKARALSTEKIKKWLDGKEPKKVIYVKGKLVSIVV</sequence>
<dbReference type="Pfam" id="PF08264">
    <property type="entry name" value="Anticodon_1"/>
    <property type="match status" value="1"/>
</dbReference>
<dbReference type="GO" id="GO:0005524">
    <property type="term" value="F:ATP binding"/>
    <property type="evidence" value="ECO:0007669"/>
    <property type="project" value="UniProtKB-UniRule"/>
</dbReference>
<proteinExistence type="inferred from homology"/>
<dbReference type="STRING" id="1798704.A3J93_03515"/>
<gene>
    <name evidence="9" type="primary">leuS</name>
    <name evidence="15" type="ORF">A3J93_03515</name>
</gene>
<dbReference type="PROSITE" id="PS00178">
    <property type="entry name" value="AA_TRNA_LIGASE_I"/>
    <property type="match status" value="1"/>
</dbReference>
<dbReference type="InterPro" id="IPR015413">
    <property type="entry name" value="Methionyl/Leucyl_tRNA_Synth"/>
</dbReference>
<dbReference type="InterPro" id="IPR002300">
    <property type="entry name" value="aa-tRNA-synth_Ia"/>
</dbReference>
<dbReference type="Pfam" id="PF09334">
    <property type="entry name" value="tRNA-synt_1g"/>
    <property type="match status" value="1"/>
</dbReference>
<evidence type="ECO:0000259" key="14">
    <source>
        <dbReference type="Pfam" id="PF13603"/>
    </source>
</evidence>
<dbReference type="Gene3D" id="3.40.50.1820">
    <property type="entry name" value="alpha/beta hydrolase"/>
    <property type="match status" value="1"/>
</dbReference>
<keyword evidence="6 9" id="KW-0648">Protein biosynthesis</keyword>
<evidence type="ECO:0000256" key="1">
    <source>
        <dbReference type="ARBA" id="ARBA00005594"/>
    </source>
</evidence>